<evidence type="ECO:0000256" key="4">
    <source>
        <dbReference type="ARBA" id="ARBA00022801"/>
    </source>
</evidence>
<dbReference type="SUPFAM" id="SSF53187">
    <property type="entry name" value="Zn-dependent exopeptidases"/>
    <property type="match status" value="1"/>
</dbReference>
<keyword evidence="2" id="KW-0645">Protease</keyword>
<keyword evidence="3" id="KW-0479">Metal-binding</keyword>
<sequence length="71" mass="7981">MTGNTDTRYYWDVTRHIFRFGPGFDPEDDGSGGELRGVHTVDERVSVAAHVNTVKWFTLLLKADEPVSLIS</sequence>
<dbReference type="EMBL" id="JAZHXJ010001266">
    <property type="protein sequence ID" value="KAL1845100.1"/>
    <property type="molecule type" value="Genomic_DNA"/>
</dbReference>
<proteinExistence type="inferred from homology"/>
<evidence type="ECO:0000313" key="6">
    <source>
        <dbReference type="EMBL" id="KAL1845100.1"/>
    </source>
</evidence>
<protein>
    <submittedName>
        <fullName evidence="6">Uncharacterized protein</fullName>
    </submittedName>
</protein>
<organism evidence="6 7">
    <name type="scientific">Phialemonium thermophilum</name>
    <dbReference type="NCBI Taxonomy" id="223376"/>
    <lineage>
        <taxon>Eukaryota</taxon>
        <taxon>Fungi</taxon>
        <taxon>Dikarya</taxon>
        <taxon>Ascomycota</taxon>
        <taxon>Pezizomycotina</taxon>
        <taxon>Sordariomycetes</taxon>
        <taxon>Sordariomycetidae</taxon>
        <taxon>Cephalothecales</taxon>
        <taxon>Cephalothecaceae</taxon>
        <taxon>Phialemonium</taxon>
    </lineage>
</organism>
<keyword evidence="4" id="KW-0378">Hydrolase</keyword>
<evidence type="ECO:0000256" key="1">
    <source>
        <dbReference type="ARBA" id="ARBA00006247"/>
    </source>
</evidence>
<dbReference type="PANTHER" id="PTHR45962:SF1">
    <property type="entry name" value="N-FATTY-ACYL-AMINO ACID SYNTHASE_HYDROLASE PM20D1"/>
    <property type="match status" value="1"/>
</dbReference>
<keyword evidence="5" id="KW-0862">Zinc</keyword>
<dbReference type="InterPro" id="IPR047177">
    <property type="entry name" value="Pept_M20A"/>
</dbReference>
<gene>
    <name evidence="6" type="ORF">VTK73DRAFT_1129</name>
</gene>
<dbReference type="PANTHER" id="PTHR45962">
    <property type="entry name" value="N-FATTY-ACYL-AMINO ACID SYNTHASE/HYDROLASE PM20D1"/>
    <property type="match status" value="1"/>
</dbReference>
<comment type="similarity">
    <text evidence="1">Belongs to the peptidase M20A family.</text>
</comment>
<reference evidence="6 7" key="1">
    <citation type="journal article" date="2024" name="Commun. Biol.">
        <title>Comparative genomic analysis of thermophilic fungi reveals convergent evolutionary adaptations and gene losses.</title>
        <authorList>
            <person name="Steindorff A.S."/>
            <person name="Aguilar-Pontes M.V."/>
            <person name="Robinson A.J."/>
            <person name="Andreopoulos B."/>
            <person name="LaButti K."/>
            <person name="Kuo A."/>
            <person name="Mondo S."/>
            <person name="Riley R."/>
            <person name="Otillar R."/>
            <person name="Haridas S."/>
            <person name="Lipzen A."/>
            <person name="Grimwood J."/>
            <person name="Schmutz J."/>
            <person name="Clum A."/>
            <person name="Reid I.D."/>
            <person name="Moisan M.C."/>
            <person name="Butler G."/>
            <person name="Nguyen T.T.M."/>
            <person name="Dewar K."/>
            <person name="Conant G."/>
            <person name="Drula E."/>
            <person name="Henrissat B."/>
            <person name="Hansel C."/>
            <person name="Singer S."/>
            <person name="Hutchinson M.I."/>
            <person name="de Vries R.P."/>
            <person name="Natvig D.O."/>
            <person name="Powell A.J."/>
            <person name="Tsang A."/>
            <person name="Grigoriev I.V."/>
        </authorList>
    </citation>
    <scope>NUCLEOTIDE SEQUENCE [LARGE SCALE GENOMIC DNA]</scope>
    <source>
        <strain evidence="6 7">ATCC 24622</strain>
    </source>
</reference>
<evidence type="ECO:0000256" key="5">
    <source>
        <dbReference type="ARBA" id="ARBA00022833"/>
    </source>
</evidence>
<keyword evidence="7" id="KW-1185">Reference proteome</keyword>
<evidence type="ECO:0000256" key="2">
    <source>
        <dbReference type="ARBA" id="ARBA00022670"/>
    </source>
</evidence>
<evidence type="ECO:0000256" key="3">
    <source>
        <dbReference type="ARBA" id="ARBA00022723"/>
    </source>
</evidence>
<name>A0ABR3VTU9_9PEZI</name>
<accession>A0ABR3VTU9</accession>
<comment type="caution">
    <text evidence="6">The sequence shown here is derived from an EMBL/GenBank/DDBJ whole genome shotgun (WGS) entry which is preliminary data.</text>
</comment>
<dbReference type="Proteomes" id="UP001586593">
    <property type="component" value="Unassembled WGS sequence"/>
</dbReference>
<evidence type="ECO:0000313" key="7">
    <source>
        <dbReference type="Proteomes" id="UP001586593"/>
    </source>
</evidence>